<name>A0ABT9YCV2_9BACI</name>
<dbReference type="Pfam" id="PF01261">
    <property type="entry name" value="AP_endonuc_2"/>
    <property type="match status" value="1"/>
</dbReference>
<proteinExistence type="predicted"/>
<dbReference type="Proteomes" id="UP001225034">
    <property type="component" value="Unassembled WGS sequence"/>
</dbReference>
<evidence type="ECO:0000259" key="1">
    <source>
        <dbReference type="Pfam" id="PF01261"/>
    </source>
</evidence>
<protein>
    <submittedName>
        <fullName evidence="2">Sugar phosphate isomerase/epimerase</fullName>
    </submittedName>
</protein>
<reference evidence="2 3" key="1">
    <citation type="submission" date="2023-07" db="EMBL/GenBank/DDBJ databases">
        <title>Genomic Encyclopedia of Type Strains, Phase IV (KMG-IV): sequencing the most valuable type-strain genomes for metagenomic binning, comparative biology and taxonomic classification.</title>
        <authorList>
            <person name="Goeker M."/>
        </authorList>
    </citation>
    <scope>NUCLEOTIDE SEQUENCE [LARGE SCALE GENOMIC DNA]</scope>
    <source>
        <strain evidence="2 3">DSM 19154</strain>
    </source>
</reference>
<dbReference type="RefSeq" id="WP_370873596.1">
    <property type="nucleotide sequence ID" value="NZ_JAUSUA010000001.1"/>
</dbReference>
<feature type="domain" description="Xylose isomerase-like TIM barrel" evidence="1">
    <location>
        <begin position="21"/>
        <end position="248"/>
    </location>
</feature>
<dbReference type="Gene3D" id="3.20.20.150">
    <property type="entry name" value="Divalent-metal-dependent TIM barrel enzymes"/>
    <property type="match status" value="1"/>
</dbReference>
<dbReference type="PANTHER" id="PTHR12110">
    <property type="entry name" value="HYDROXYPYRUVATE ISOMERASE"/>
    <property type="match status" value="1"/>
</dbReference>
<organism evidence="2 3">
    <name type="scientific">Alkalicoccobacillus murimartini</name>
    <dbReference type="NCBI Taxonomy" id="171685"/>
    <lineage>
        <taxon>Bacteria</taxon>
        <taxon>Bacillati</taxon>
        <taxon>Bacillota</taxon>
        <taxon>Bacilli</taxon>
        <taxon>Bacillales</taxon>
        <taxon>Bacillaceae</taxon>
        <taxon>Alkalicoccobacillus</taxon>
    </lineage>
</organism>
<keyword evidence="3" id="KW-1185">Reference proteome</keyword>
<dbReference type="GO" id="GO:0016853">
    <property type="term" value="F:isomerase activity"/>
    <property type="evidence" value="ECO:0007669"/>
    <property type="project" value="UniProtKB-KW"/>
</dbReference>
<gene>
    <name evidence="2" type="ORF">J2S05_000461</name>
</gene>
<dbReference type="InterPro" id="IPR036237">
    <property type="entry name" value="Xyl_isomerase-like_sf"/>
</dbReference>
<evidence type="ECO:0000313" key="2">
    <source>
        <dbReference type="EMBL" id="MDQ0205687.1"/>
    </source>
</evidence>
<dbReference type="InterPro" id="IPR050312">
    <property type="entry name" value="IolE/XylAMocC-like"/>
</dbReference>
<dbReference type="SUPFAM" id="SSF51658">
    <property type="entry name" value="Xylose isomerase-like"/>
    <property type="match status" value="1"/>
</dbReference>
<evidence type="ECO:0000313" key="3">
    <source>
        <dbReference type="Proteomes" id="UP001225034"/>
    </source>
</evidence>
<dbReference type="PANTHER" id="PTHR12110:SF41">
    <property type="entry name" value="INOSOSE DEHYDRATASE"/>
    <property type="match status" value="1"/>
</dbReference>
<sequence>MIKTGVCSVTFRKESVDTIIKRTKQANLDGIEWAADVHVQPGDSQQAECVAKEMKEAGLEVLSYGSYYRAGATENGNSFETILKTAKQLGAPSIRIWAGIKGSEEASEKDRQQVTADIQRIAELAQAQKIAVHIEYHGGTLTDTSESAKQLVEDINHNNVKLYWQPAVGIEVSERVKDIQVVKPFLKHVHVFYWKEQDRLPLAEGVGAWRQYLHHLHLKDPHEDQHFLLEFVQDEDPEQFQEDAQVLLELISEFELRAHS</sequence>
<dbReference type="InterPro" id="IPR013022">
    <property type="entry name" value="Xyl_isomerase-like_TIM-brl"/>
</dbReference>
<dbReference type="EMBL" id="JAUSUA010000001">
    <property type="protein sequence ID" value="MDQ0205687.1"/>
    <property type="molecule type" value="Genomic_DNA"/>
</dbReference>
<accession>A0ABT9YCV2</accession>
<comment type="caution">
    <text evidence="2">The sequence shown here is derived from an EMBL/GenBank/DDBJ whole genome shotgun (WGS) entry which is preliminary data.</text>
</comment>
<keyword evidence="2" id="KW-0413">Isomerase</keyword>